<proteinExistence type="predicted"/>
<dbReference type="Pfam" id="PF04860">
    <property type="entry name" value="Phage_portal"/>
    <property type="match status" value="1"/>
</dbReference>
<protein>
    <submittedName>
        <fullName evidence="1">Phage portal protein</fullName>
    </submittedName>
</protein>
<dbReference type="InterPro" id="IPR006427">
    <property type="entry name" value="Portal_HK97"/>
</dbReference>
<reference evidence="1" key="1">
    <citation type="submission" date="2023-02" db="EMBL/GenBank/DDBJ databases">
        <title>Description and genomic characterization of Salipiger bruguierae sp. nov., isolated from the sediment of mangrove plant Bruguiera sexangula.</title>
        <authorList>
            <person name="Long M."/>
        </authorList>
    </citation>
    <scope>NUCLEOTIDE SEQUENCE</scope>
    <source>
        <strain evidence="1">H15</strain>
    </source>
</reference>
<evidence type="ECO:0000313" key="1">
    <source>
        <dbReference type="EMBL" id="XCC95928.1"/>
    </source>
</evidence>
<dbReference type="EMBL" id="CP123385">
    <property type="protein sequence ID" value="XCC95928.1"/>
    <property type="molecule type" value="Genomic_DNA"/>
</dbReference>
<gene>
    <name evidence="1" type="ORF">PVT71_14595</name>
</gene>
<name>A0AAU8AMK3_9RHOB</name>
<organism evidence="1">
    <name type="scientific">Alloyangia sp. H15</name>
    <dbReference type="NCBI Taxonomy" id="3029062"/>
    <lineage>
        <taxon>Bacteria</taxon>
        <taxon>Pseudomonadati</taxon>
        <taxon>Pseudomonadota</taxon>
        <taxon>Alphaproteobacteria</taxon>
        <taxon>Rhodobacterales</taxon>
        <taxon>Roseobacteraceae</taxon>
        <taxon>Alloyangia</taxon>
    </lineage>
</organism>
<dbReference type="NCBIfam" id="TIGR01537">
    <property type="entry name" value="portal_HK97"/>
    <property type="match status" value="1"/>
</dbReference>
<dbReference type="AlphaFoldDB" id="A0AAU8AMK3"/>
<dbReference type="RefSeq" id="WP_353474795.1">
    <property type="nucleotide sequence ID" value="NZ_CP123385.1"/>
</dbReference>
<accession>A0AAU8AMK3</accession>
<sequence>MGLVTRALAAPFKLMNAVRDEVAKERRLTTQNGAGWARFAGRSSTAGKVVSQDSALQVAAVWACIKITAQAVSSLPLAMYEKQGNDSRVKIDDTLAEVLTDSPNRDQTPLEFWEGQVAWLLAGGNAYAEQTMIGTRLTSLAPLGGSCRPKRKADGTLVYLVTDRGKTEELPRDKVFHIKGFGQGLQDIDLGLSPIAAGTNSIGAAMAAQEAAAVTFSNGMRGSGFFQFDQQLTPEQREMARKNLIEPLRGSGKAGGIGLLEAGTTWQSISLNPEDAQMLETRRFDIEEICRWFGVPPIIIGHAADGQTMWGSGVEQILLSWLTLGIDPICDRIEARIKKQLIRPTGRRRVYAEFNREALLQMDAQAKASFLSSMVQNGLMDRNEGRAKLNLPRRDGGDQLTAQTNLAPLDRLGATGAGTEVRNALRHWLLGEEEHDHDHS</sequence>
<dbReference type="InterPro" id="IPR006944">
    <property type="entry name" value="Phage/GTA_portal"/>
</dbReference>